<accession>A0AAX0NHM1</accession>
<dbReference type="EMBL" id="NAAF01000042">
    <property type="protein sequence ID" value="OSY73256.1"/>
    <property type="molecule type" value="Genomic_DNA"/>
</dbReference>
<protein>
    <submittedName>
        <fullName evidence="1">Uncharacterized protein</fullName>
    </submittedName>
</protein>
<comment type="caution">
    <text evidence="1">The sequence shown here is derived from an EMBL/GenBank/DDBJ whole genome shotgun (WGS) entry which is preliminary data.</text>
</comment>
<name>A0AAX0NHM1_CAMJU</name>
<sequence length="121" mass="14339">MKIKFHDVKFHIKEFESVDIIGGYIAFYAPVKEHLEVEKIQNDQNPQEEILQFNKDNSQKYLKKTNQEKEEKIAQLGLSTSEDINKEFDKLDNKATPVGKFVRKNYKYDIFYDVYTKKVIA</sequence>
<proteinExistence type="predicted"/>
<reference evidence="1 2" key="1">
    <citation type="submission" date="2017-03" db="EMBL/GenBank/DDBJ databases">
        <title>Characterization of Campylobacter jejuni water isolates.</title>
        <authorList>
            <person name="Nilsson A."/>
            <person name="Skarp A."/>
            <person name="Johansson C."/>
            <person name="Kaden R."/>
            <person name="Engstrand L."/>
            <person name="Rautelin H."/>
        </authorList>
    </citation>
    <scope>NUCLEOTIDE SEQUENCE [LARGE SCALE GENOMIC DNA]</scope>
    <source>
        <strain evidence="1 2">VA12</strain>
    </source>
</reference>
<dbReference type="AlphaFoldDB" id="A0AAX0NHM1"/>
<dbReference type="RefSeq" id="WP_086032407.1">
    <property type="nucleotide sequence ID" value="NZ_NAAF01000042.1"/>
</dbReference>
<dbReference type="Proteomes" id="UP000194235">
    <property type="component" value="Unassembled WGS sequence"/>
</dbReference>
<evidence type="ECO:0000313" key="2">
    <source>
        <dbReference type="Proteomes" id="UP000194235"/>
    </source>
</evidence>
<organism evidence="1 2">
    <name type="scientific">Campylobacter jejuni</name>
    <dbReference type="NCBI Taxonomy" id="197"/>
    <lineage>
        <taxon>Bacteria</taxon>
        <taxon>Pseudomonadati</taxon>
        <taxon>Campylobacterota</taxon>
        <taxon>Epsilonproteobacteria</taxon>
        <taxon>Campylobacterales</taxon>
        <taxon>Campylobacteraceae</taxon>
        <taxon>Campylobacter</taxon>
    </lineage>
</organism>
<gene>
    <name evidence="1" type="ORF">B5Y32_09695</name>
</gene>
<evidence type="ECO:0000313" key="1">
    <source>
        <dbReference type="EMBL" id="OSY73256.1"/>
    </source>
</evidence>